<name>A0A939SR74_SERMA</name>
<dbReference type="InterPro" id="IPR008861">
    <property type="entry name" value="GpX-like"/>
</dbReference>
<reference evidence="1" key="1">
    <citation type="submission" date="2021-03" db="EMBL/GenBank/DDBJ databases">
        <title>Molecular epidemiology and mechanisms of colistin and carbapenem resistance in Enterobacteriaceae from clinical isolates, the environment and porcine samples in Pretoria, South Africa.</title>
        <authorList>
            <person name="Bogoshi D."/>
            <person name="Mbelle N.M."/>
            <person name="Naidoo V."/>
            <person name="Osei Sekyere J."/>
        </authorList>
    </citation>
    <scope>NUCLEOTIDE SEQUENCE</scope>
    <source>
        <strain evidence="1">C080</strain>
    </source>
</reference>
<sequence>MCWRYYGRTQGVVEQVYSLNEGLAAAGAILPHGHPVELPDVTAAPQRETVNLWD</sequence>
<organism evidence="1">
    <name type="scientific">Serratia marcescens</name>
    <dbReference type="NCBI Taxonomy" id="615"/>
    <lineage>
        <taxon>Bacteria</taxon>
        <taxon>Pseudomonadati</taxon>
        <taxon>Pseudomonadota</taxon>
        <taxon>Gammaproteobacteria</taxon>
        <taxon>Enterobacterales</taxon>
        <taxon>Yersiniaceae</taxon>
        <taxon>Serratia</taxon>
    </lineage>
</organism>
<comment type="caution">
    <text evidence="1">The sequence shown here is derived from an EMBL/GenBank/DDBJ whole genome shotgun (WGS) entry which is preliminary data.</text>
</comment>
<protein>
    <submittedName>
        <fullName evidence="1">Tail protein X</fullName>
    </submittedName>
</protein>
<proteinExistence type="predicted"/>
<gene>
    <name evidence="1" type="ORF">J4732_12520</name>
</gene>
<dbReference type="EMBL" id="JAGETR010000074">
    <property type="protein sequence ID" value="MBO2006941.1"/>
    <property type="molecule type" value="Genomic_DNA"/>
</dbReference>
<dbReference type="Pfam" id="PF05489">
    <property type="entry name" value="Phage_tail_X"/>
    <property type="match status" value="1"/>
</dbReference>
<evidence type="ECO:0000313" key="1">
    <source>
        <dbReference type="EMBL" id="MBO2006941.1"/>
    </source>
</evidence>
<accession>A0A939SR74</accession>
<dbReference type="AlphaFoldDB" id="A0A939SR74"/>